<evidence type="ECO:0000313" key="2">
    <source>
        <dbReference type="EMBL" id="KAI1608505.1"/>
    </source>
</evidence>
<feature type="compositionally biased region" description="Polar residues" evidence="1">
    <location>
        <begin position="58"/>
        <end position="83"/>
    </location>
</feature>
<feature type="region of interest" description="Disordered" evidence="1">
    <location>
        <begin position="1"/>
        <end position="238"/>
    </location>
</feature>
<feature type="compositionally biased region" description="Basic and acidic residues" evidence="1">
    <location>
        <begin position="228"/>
        <end position="237"/>
    </location>
</feature>
<evidence type="ECO:0000256" key="1">
    <source>
        <dbReference type="SAM" id="MobiDB-lite"/>
    </source>
</evidence>
<dbReference type="AlphaFoldDB" id="A0AAN6DKX3"/>
<accession>A0AAN6DKX3</accession>
<reference evidence="2" key="1">
    <citation type="journal article" date="2022" name="bioRxiv">
        <title>Deciphering the potential niche of two novel black yeast fungi from a biological soil crust based on their genomes, phenotypes, and melanin regulation.</title>
        <authorList>
            <consortium name="DOE Joint Genome Institute"/>
            <person name="Carr E.C."/>
            <person name="Barton Q."/>
            <person name="Grambo S."/>
            <person name="Sullivan M."/>
            <person name="Renfro C.M."/>
            <person name="Kuo A."/>
            <person name="Pangilinan J."/>
            <person name="Lipzen A."/>
            <person name="Keymanesh K."/>
            <person name="Savage E."/>
            <person name="Barry K."/>
            <person name="Grigoriev I.V."/>
            <person name="Riekhof W.R."/>
            <person name="Harris S.S."/>
        </authorList>
    </citation>
    <scope>NUCLEOTIDE SEQUENCE</scope>
    <source>
        <strain evidence="2">JF 03-4F</strain>
    </source>
</reference>
<sequence>MTAEDEHAPAETFKTSKRDKFKGALSRTKSKFKKNNDKSEETEQGLSADVNEFLAAGRTSTSSWNSQNITPHSPATHGFSSTATSPDQQSPRPSTSDSSSTIHKSPRKLVVPRIDVSNSQRWPAAQPVRQQGSLAESDFLRPEYHSRSQSASSLSKRKGRARGLSVAFDDDPPVIIGEGGDDAPTPPMEISKAKSRARSASPMSTRQPHAPGMHHNPTAAHTHFSPARGHDPPDVLRPRGLQRIQTGMSPTSAASPSSALDREFEMTLRLGAGHNSPDSQGSVTNTPEIVSPRPVRPIKPPPPIMEIPHPSGLRKEVPRNDRTEHLREGDILRLSHQAEVHTPHSNERITPGQRHYVG</sequence>
<feature type="compositionally biased region" description="Polar residues" evidence="1">
    <location>
        <begin position="276"/>
        <end position="288"/>
    </location>
</feature>
<keyword evidence="3" id="KW-1185">Reference proteome</keyword>
<organism evidence="2 3">
    <name type="scientific">Exophiala viscosa</name>
    <dbReference type="NCBI Taxonomy" id="2486360"/>
    <lineage>
        <taxon>Eukaryota</taxon>
        <taxon>Fungi</taxon>
        <taxon>Dikarya</taxon>
        <taxon>Ascomycota</taxon>
        <taxon>Pezizomycotina</taxon>
        <taxon>Eurotiomycetes</taxon>
        <taxon>Chaetothyriomycetidae</taxon>
        <taxon>Chaetothyriales</taxon>
        <taxon>Herpotrichiellaceae</taxon>
        <taxon>Exophiala</taxon>
    </lineage>
</organism>
<feature type="compositionally biased region" description="Low complexity" evidence="1">
    <location>
        <begin position="84"/>
        <end position="101"/>
    </location>
</feature>
<comment type="caution">
    <text evidence="2">The sequence shown here is derived from an EMBL/GenBank/DDBJ whole genome shotgun (WGS) entry which is preliminary data.</text>
</comment>
<evidence type="ECO:0000313" key="3">
    <source>
        <dbReference type="Proteomes" id="UP001203852"/>
    </source>
</evidence>
<feature type="region of interest" description="Disordered" evidence="1">
    <location>
        <begin position="271"/>
        <end position="358"/>
    </location>
</feature>
<dbReference type="Proteomes" id="UP001203852">
    <property type="component" value="Unassembled WGS sequence"/>
</dbReference>
<name>A0AAN6DKX3_9EURO</name>
<feature type="compositionally biased region" description="Basic and acidic residues" evidence="1">
    <location>
        <begin position="1"/>
        <end position="22"/>
    </location>
</feature>
<feature type="compositionally biased region" description="Basic and acidic residues" evidence="1">
    <location>
        <begin position="313"/>
        <end position="347"/>
    </location>
</feature>
<dbReference type="EMBL" id="MU404363">
    <property type="protein sequence ID" value="KAI1608505.1"/>
    <property type="molecule type" value="Genomic_DNA"/>
</dbReference>
<feature type="compositionally biased region" description="Pro residues" evidence="1">
    <location>
        <begin position="294"/>
        <end position="305"/>
    </location>
</feature>
<protein>
    <submittedName>
        <fullName evidence="2">Uncharacterized protein</fullName>
    </submittedName>
</protein>
<proteinExistence type="predicted"/>
<gene>
    <name evidence="2" type="ORF">EDD36DRAFT_101303</name>
</gene>